<keyword evidence="2" id="KW-0804">Transcription</keyword>
<feature type="region of interest" description="Leucine repeat I (LRI)" evidence="3">
    <location>
        <begin position="954"/>
        <end position="1014"/>
    </location>
</feature>
<organism evidence="7 8">
    <name type="scientific">Paspalum notatum var. saurae</name>
    <dbReference type="NCBI Taxonomy" id="547442"/>
    <lineage>
        <taxon>Eukaryota</taxon>
        <taxon>Viridiplantae</taxon>
        <taxon>Streptophyta</taxon>
        <taxon>Embryophyta</taxon>
        <taxon>Tracheophyta</taxon>
        <taxon>Spermatophyta</taxon>
        <taxon>Magnoliopsida</taxon>
        <taxon>Liliopsida</taxon>
        <taxon>Poales</taxon>
        <taxon>Poaceae</taxon>
        <taxon>PACMAD clade</taxon>
        <taxon>Panicoideae</taxon>
        <taxon>Andropogonodae</taxon>
        <taxon>Paspaleae</taxon>
        <taxon>Paspalinae</taxon>
        <taxon>Paspalum</taxon>
    </lineage>
</organism>
<dbReference type="InterPro" id="IPR000073">
    <property type="entry name" value="AB_hydrolase_1"/>
</dbReference>
<dbReference type="InterPro" id="IPR029058">
    <property type="entry name" value="AB_hydrolase_fold"/>
</dbReference>
<evidence type="ECO:0000256" key="4">
    <source>
        <dbReference type="SAM" id="MobiDB-lite"/>
    </source>
</evidence>
<evidence type="ECO:0000256" key="2">
    <source>
        <dbReference type="ARBA" id="ARBA00023163"/>
    </source>
</evidence>
<keyword evidence="8" id="KW-1185">Reference proteome</keyword>
<proteinExistence type="inferred from homology"/>
<comment type="caution">
    <text evidence="3">Lacks conserved residue(s) required for the propagation of feature annotation.</text>
</comment>
<feature type="region of interest" description="SAW" evidence="3">
    <location>
        <begin position="588"/>
        <end position="663"/>
    </location>
</feature>
<evidence type="ECO:0000256" key="5">
    <source>
        <dbReference type="SAM" id="SignalP"/>
    </source>
</evidence>
<keyword evidence="1" id="KW-0805">Transcription regulation</keyword>
<dbReference type="SUPFAM" id="SSF53474">
    <property type="entry name" value="alpha/beta-Hydrolases"/>
    <property type="match status" value="1"/>
</dbReference>
<dbReference type="Pfam" id="PF03514">
    <property type="entry name" value="GRAS"/>
    <property type="match status" value="2"/>
</dbReference>
<dbReference type="FunFam" id="3.40.50.1820:FF:000051">
    <property type="entry name" value="(S)-hydroxynitrile lyase"/>
    <property type="match status" value="1"/>
</dbReference>
<evidence type="ECO:0000256" key="3">
    <source>
        <dbReference type="PROSITE-ProRule" id="PRU01191"/>
    </source>
</evidence>
<evidence type="ECO:0000259" key="6">
    <source>
        <dbReference type="Pfam" id="PF12697"/>
    </source>
</evidence>
<feature type="region of interest" description="Disordered" evidence="4">
    <location>
        <begin position="795"/>
        <end position="829"/>
    </location>
</feature>
<feature type="region of interest" description="Leucine repeat II (LRII)" evidence="3">
    <location>
        <begin position="446"/>
        <end position="478"/>
    </location>
</feature>
<feature type="short sequence motif" description="VHIID" evidence="3">
    <location>
        <begin position="1069"/>
        <end position="1073"/>
    </location>
</feature>
<name>A0AAQ3PDU6_PASNO</name>
<feature type="domain" description="AB hydrolase-1" evidence="6">
    <location>
        <begin position="1345"/>
        <end position="1589"/>
    </location>
</feature>
<dbReference type="Gene3D" id="3.40.50.1820">
    <property type="entry name" value="alpha/beta hydrolase"/>
    <property type="match status" value="1"/>
</dbReference>
<gene>
    <name evidence="7" type="ORF">U9M48_000199</name>
</gene>
<feature type="chain" id="PRO_5043050031" description="AB hydrolase-1 domain-containing protein" evidence="5">
    <location>
        <begin position="19"/>
        <end position="1600"/>
    </location>
</feature>
<dbReference type="Pfam" id="PF12697">
    <property type="entry name" value="Abhydrolase_6"/>
    <property type="match status" value="1"/>
</dbReference>
<feature type="signal peptide" evidence="5">
    <location>
        <begin position="1"/>
        <end position="18"/>
    </location>
</feature>
<sequence>MIKHLCFSGLLFLEGFSAESSTELADPEPFSPSIFLNLPPTPSPAGNGDADDYLTLPFVERLLMEEDIDDDKFLYGQCPDYHHPALLQAQEPYAQILSDAATTDESTASSEHEQLGNPNASSDEEETTTNKKNNDAVVAVDGGEHAFVSRAFLKGMEEANKFLPTNNKTLLLEPLPLPLVMEEENDGSSGGDCRGRGRCRKSRDQDAETMVGSRKSKMMAPEPVERGEVVDEMIVNGFQLFLQELSSLRITMGGKKKKKAAGTGSSSNETTRVDLQALLLQCAQAVAADNRRSAAELLAHIRQHSSPWGDATQRLAHCFAEGLEARLAGSGSPAYASLMARRTRTRTPTPVVDLLRAQRLYAAACCFRVMAFKFANMTICKAVATAGMKRKKNKKLHIVDYGVQYGSQWPGLLKLLSMWPGGPPEVRLTGIDAPQPGFRPAARVQDTGRRLTAYARRLGVPFRFRAVAAKWEAVTAADLDTDPDNDEVLVVNSVLQLESLMDEGVDATTPSPRDLVLGNIRGMRPDVFVLFVSNGAYSSPYFVPRFREAMLHYAAMFDMLDATAPRDSELRVLVERELLGQGAQNAIACEGADRVERPQTYRQWQARNLRAGLRQLPLHTDVVEAVRESVRERFHQDIVTDVDQQWLLGGWKGRILYAMSTWAADEDDPACPIVSASIPNGVFVLPLSLSACGELGIGRKNLEDSVPFLSIHHNGKLQAWILVIPFPPPTEQRTQQPASAMAGNGDEVAWSNDDPILPFIERMLMEEDMDDKFFYQYPDHPALLQAQQPFAEVLSDATTDDDSKASSERSPAQYGDAGGVSSAADASDADGDHAFFSTASLKGMEDAQKFLPTNNRVVVQAKEEEDGSGDSDCRGRRKNRDAETGRERSKLMVPEPEETGKVVDEMIANGYQLFIQEFESLRISMDAAGKKSQKKKKKAASGTGSTTDIGTVAVDLHTLLLHCAQAVAAGSRRSAAELLARIKQHSSPWGDATQRLAHYFAEGLEARLAGSGSPEYTSLMARRTSVVDFLRAHRMYAAACCFRMMAFKFANMTICKTINAAARKKKKKVHIVDYGSQWPGLLKFLSIWPGGPPEVRLTGVDLPQPGFRPAARVEATGRRLTAYARRFGLPFSGRLVVNSVVVFGCLMDECGVGDGADAAGGPSPRDAVLGNVRRMRPDVLVLFVGNGAYSSPYFVPRFREAVLHYAAMFDMMDATAPRDSELRVLLERELFGQFARNAIACDGADRVERPETYRQWQARCRRAGLRQLPLHADVVEAVRENVREKYHEHFVTDVDLQWLLGGWKGRILYAVSTWAAAPDDDHLSRSIQQHLQCNKTSMEQRQRHLVLVHGACHGAWQWYKVATMLSSAGHRVTALDMAACGARAERTEEVPSFEDYSRPLLDALAVLPPDEKAILVGHSFGGLSLALAMERFPDKVAAAVFVAALLPAAGKPMDVVFQQASPQEGRPEGYFMDCEIGTSGDAQRPVQMFKFGTQFLKKNVYQLSPPEDLTLAAALVRWSRGFRADTMLTQAVLTAERYGAVSKVCVVAEDDALASADCRRLMASQNPGTEVVVLQGADHMPMFSKARELTELLMEIADKP</sequence>
<reference evidence="7 8" key="1">
    <citation type="submission" date="2024-02" db="EMBL/GenBank/DDBJ databases">
        <title>High-quality chromosome-scale genome assembly of Pensacola bahiagrass (Paspalum notatum Flugge var. saurae).</title>
        <authorList>
            <person name="Vega J.M."/>
            <person name="Podio M."/>
            <person name="Orjuela J."/>
            <person name="Siena L.A."/>
            <person name="Pessino S.C."/>
            <person name="Combes M.C."/>
            <person name="Mariac C."/>
            <person name="Albertini E."/>
            <person name="Pupilli F."/>
            <person name="Ortiz J.P.A."/>
            <person name="Leblanc O."/>
        </authorList>
    </citation>
    <scope>NUCLEOTIDE SEQUENCE [LARGE SCALE GENOMIC DNA]</scope>
    <source>
        <strain evidence="7">R1</strain>
        <tissue evidence="7">Leaf</tissue>
    </source>
</reference>
<feature type="region of interest" description="Disordered" evidence="4">
    <location>
        <begin position="183"/>
        <end position="223"/>
    </location>
</feature>
<feature type="region of interest" description="Disordered" evidence="4">
    <location>
        <begin position="100"/>
        <end position="135"/>
    </location>
</feature>
<feature type="region of interest" description="SAW" evidence="3">
    <location>
        <begin position="1240"/>
        <end position="1315"/>
    </location>
</feature>
<dbReference type="EMBL" id="CP144745">
    <property type="protein sequence ID" value="WVZ48790.1"/>
    <property type="molecule type" value="Genomic_DNA"/>
</dbReference>
<dbReference type="PANTHER" id="PTHR31636">
    <property type="entry name" value="OSJNBA0084A10.13 PROTEIN-RELATED"/>
    <property type="match status" value="1"/>
</dbReference>
<feature type="region of interest" description="Disordered" evidence="4">
    <location>
        <begin position="853"/>
        <end position="894"/>
    </location>
</feature>
<dbReference type="Proteomes" id="UP001341281">
    <property type="component" value="Chromosome 01"/>
</dbReference>
<keyword evidence="5" id="KW-0732">Signal</keyword>
<dbReference type="InterPro" id="IPR005202">
    <property type="entry name" value="TF_GRAS"/>
</dbReference>
<evidence type="ECO:0000256" key="1">
    <source>
        <dbReference type="ARBA" id="ARBA00023015"/>
    </source>
</evidence>
<evidence type="ECO:0000313" key="7">
    <source>
        <dbReference type="EMBL" id="WVZ48790.1"/>
    </source>
</evidence>
<comment type="similarity">
    <text evidence="3">Belongs to the GRAS family.</text>
</comment>
<dbReference type="GO" id="GO:0003824">
    <property type="term" value="F:catalytic activity"/>
    <property type="evidence" value="ECO:0007669"/>
    <property type="project" value="UniProtKB-ARBA"/>
</dbReference>
<feature type="short sequence motif" description="VHIID" evidence="3">
    <location>
        <begin position="396"/>
        <end position="400"/>
    </location>
</feature>
<dbReference type="PROSITE" id="PS50985">
    <property type="entry name" value="GRAS"/>
    <property type="match status" value="2"/>
</dbReference>
<feature type="compositionally biased region" description="Polar residues" evidence="4">
    <location>
        <begin position="100"/>
        <end position="109"/>
    </location>
</feature>
<feature type="compositionally biased region" description="Basic and acidic residues" evidence="4">
    <location>
        <begin position="880"/>
        <end position="890"/>
    </location>
</feature>
<protein>
    <recommendedName>
        <fullName evidence="6">AB hydrolase-1 domain-containing protein</fullName>
    </recommendedName>
</protein>
<accession>A0AAQ3PDU6</accession>
<evidence type="ECO:0000313" key="8">
    <source>
        <dbReference type="Proteomes" id="UP001341281"/>
    </source>
</evidence>